<evidence type="ECO:0000313" key="3">
    <source>
        <dbReference type="Proteomes" id="UP000094526"/>
    </source>
</evidence>
<dbReference type="AlphaFoldDB" id="A0A1C1CQ17"/>
<keyword evidence="1" id="KW-0472">Membrane</keyword>
<sequence length="266" mass="28866">MQHLPISPSPPHPDSKALLEIEDGQRPLKKNSYVKVEQVRVCSLRALGPHGNRTLTPRSYDLLMTYAPGKPAWADDIGRVERRRRRGPRYIEPPPASSWVAGPRPSAQLQAGSLLLLPRSHDHHTSYDHRVLVGGWANTSVVSPLLPRQYGAITEQGGTRGVLHSHSTTFAVPRGSDPMYGTVFTSQARVSQIAPSPSSRPASEPRNDRVPCLEVFAVLVFLGVVGAGLYGIFVVVKALIGIIAPWIHDLLSGKVVPLGAQVACIE</sequence>
<reference evidence="3" key="1">
    <citation type="submission" date="2015-07" db="EMBL/GenBank/DDBJ databases">
        <authorList>
            <person name="Teixeira M.M."/>
            <person name="Souza R.C."/>
            <person name="Almeida L.G."/>
            <person name="Vicente V.A."/>
            <person name="de Hoog S."/>
            <person name="Bocca A.L."/>
            <person name="de Almeida S.R."/>
            <person name="Vasconcelos A.T."/>
            <person name="Felipe M.S."/>
        </authorList>
    </citation>
    <scope>NUCLEOTIDE SEQUENCE [LARGE SCALE GENOMIC DNA]</scope>
    <source>
        <strain evidence="3">KSF</strain>
    </source>
</reference>
<protein>
    <submittedName>
        <fullName evidence="2">Uncharacterized protein</fullName>
    </submittedName>
</protein>
<feature type="transmembrane region" description="Helical" evidence="1">
    <location>
        <begin position="215"/>
        <end position="244"/>
    </location>
</feature>
<organism evidence="2 3">
    <name type="scientific">Cladophialophora carrionii</name>
    <dbReference type="NCBI Taxonomy" id="86049"/>
    <lineage>
        <taxon>Eukaryota</taxon>
        <taxon>Fungi</taxon>
        <taxon>Dikarya</taxon>
        <taxon>Ascomycota</taxon>
        <taxon>Pezizomycotina</taxon>
        <taxon>Eurotiomycetes</taxon>
        <taxon>Chaetothyriomycetidae</taxon>
        <taxon>Chaetothyriales</taxon>
        <taxon>Herpotrichiellaceae</taxon>
        <taxon>Cladophialophora</taxon>
    </lineage>
</organism>
<keyword evidence="1" id="KW-1133">Transmembrane helix</keyword>
<keyword evidence="1" id="KW-0812">Transmembrane</keyword>
<dbReference type="EMBL" id="LGRB01000010">
    <property type="protein sequence ID" value="OCT50563.1"/>
    <property type="molecule type" value="Genomic_DNA"/>
</dbReference>
<evidence type="ECO:0000256" key="1">
    <source>
        <dbReference type="SAM" id="Phobius"/>
    </source>
</evidence>
<keyword evidence="3" id="KW-1185">Reference proteome</keyword>
<dbReference type="OrthoDB" id="3537171at2759"/>
<comment type="caution">
    <text evidence="2">The sequence shown here is derived from an EMBL/GenBank/DDBJ whole genome shotgun (WGS) entry which is preliminary data.</text>
</comment>
<proteinExistence type="predicted"/>
<name>A0A1C1CQ17_9EURO</name>
<evidence type="ECO:0000313" key="2">
    <source>
        <dbReference type="EMBL" id="OCT50563.1"/>
    </source>
</evidence>
<accession>A0A1C1CQ17</accession>
<gene>
    <name evidence="2" type="ORF">CLCR_07519</name>
</gene>
<dbReference type="Proteomes" id="UP000094526">
    <property type="component" value="Unassembled WGS sequence"/>
</dbReference>
<dbReference type="VEuPathDB" id="FungiDB:CLCR_07519"/>